<dbReference type="Proteomes" id="UP000838412">
    <property type="component" value="Chromosome 15"/>
</dbReference>
<comment type="similarity">
    <text evidence="1">Belongs to the LicD transferase family.</text>
</comment>
<name>A0A8J9Z2E2_BRALA</name>
<keyword evidence="3" id="KW-0472">Membrane</keyword>
<organism evidence="5 6">
    <name type="scientific">Branchiostoma lanceolatum</name>
    <name type="common">Common lancelet</name>
    <name type="synonym">Amphioxus lanceolatum</name>
    <dbReference type="NCBI Taxonomy" id="7740"/>
    <lineage>
        <taxon>Eukaryota</taxon>
        <taxon>Metazoa</taxon>
        <taxon>Chordata</taxon>
        <taxon>Cephalochordata</taxon>
        <taxon>Leptocardii</taxon>
        <taxon>Amphioxiformes</taxon>
        <taxon>Branchiostomatidae</taxon>
        <taxon>Branchiostoma</taxon>
    </lineage>
</organism>
<evidence type="ECO:0000256" key="2">
    <source>
        <dbReference type="ARBA" id="ARBA00033332"/>
    </source>
</evidence>
<dbReference type="AlphaFoldDB" id="A0A8J9Z2E2"/>
<keyword evidence="3" id="KW-0812">Transmembrane</keyword>
<keyword evidence="3" id="KW-1133">Transmembrane helix</keyword>
<dbReference type="PANTHER" id="PTHR13627">
    <property type="entry name" value="FUKUTIN RELATED PROTEIN"/>
    <property type="match status" value="1"/>
</dbReference>
<reference evidence="5" key="1">
    <citation type="submission" date="2022-01" db="EMBL/GenBank/DDBJ databases">
        <authorList>
            <person name="Braso-Vives M."/>
        </authorList>
    </citation>
    <scope>NUCLEOTIDE SEQUENCE</scope>
</reference>
<evidence type="ECO:0000256" key="1">
    <source>
        <dbReference type="ARBA" id="ARBA00010623"/>
    </source>
</evidence>
<evidence type="ECO:0000313" key="6">
    <source>
        <dbReference type="Proteomes" id="UP000838412"/>
    </source>
</evidence>
<evidence type="ECO:0000259" key="4">
    <source>
        <dbReference type="Pfam" id="PF04991"/>
    </source>
</evidence>
<feature type="domain" description="LicD/FKTN/FKRP nucleotidyltransferase" evidence="4">
    <location>
        <begin position="79"/>
        <end position="106"/>
    </location>
</feature>
<dbReference type="OrthoDB" id="444255at2759"/>
<keyword evidence="6" id="KW-1185">Reference proteome</keyword>
<dbReference type="Pfam" id="PF04991">
    <property type="entry name" value="LicD"/>
    <property type="match status" value="1"/>
</dbReference>
<sequence length="255" mass="29735">MLRKICACKKRVRYVNVTRRCAVWGGLVCLFLCSLLHFYVLPGAMAGYNDDCYLSREQLEDMRHLVVTVCQVLEELNQTYWLDYGTLLGAVRMGDVLPHDADVDISRLKLESSAAEWHFGSRFRQRLRDFGIEGNAMMAMYRGATADLFNWDLVVQKAGKSHKPLAMLRYSISTGETFIEGLKYLTANVDLPKSLVLPTTKMTFREKQLRVPRDYRRVLAERYPLTWWVRFPYKWKCWLPWVHPPGPKKLLNMFA</sequence>
<gene>
    <name evidence="5" type="primary">FKRP</name>
    <name evidence="5" type="ORF">BLAG_LOCUS8103</name>
</gene>
<dbReference type="PANTHER" id="PTHR13627:SF35">
    <property type="entry name" value="LICD FAMILY PROTEIN"/>
    <property type="match status" value="1"/>
</dbReference>
<proteinExistence type="inferred from homology"/>
<dbReference type="EMBL" id="OV696700">
    <property type="protein sequence ID" value="CAH1245910.1"/>
    <property type="molecule type" value="Genomic_DNA"/>
</dbReference>
<feature type="transmembrane region" description="Helical" evidence="3">
    <location>
        <begin position="21"/>
        <end position="41"/>
    </location>
</feature>
<protein>
    <recommendedName>
        <fullName evidence="2">Ribitol-5-phosphate transferase</fullName>
    </recommendedName>
</protein>
<dbReference type="GO" id="GO:0009100">
    <property type="term" value="P:glycoprotein metabolic process"/>
    <property type="evidence" value="ECO:0007669"/>
    <property type="project" value="UniProtKB-ARBA"/>
</dbReference>
<evidence type="ECO:0000313" key="5">
    <source>
        <dbReference type="EMBL" id="CAH1245910.1"/>
    </source>
</evidence>
<dbReference type="InterPro" id="IPR007074">
    <property type="entry name" value="LicD/FKTN/FKRP_NTP_transf"/>
</dbReference>
<evidence type="ECO:0000256" key="3">
    <source>
        <dbReference type="SAM" id="Phobius"/>
    </source>
</evidence>
<accession>A0A8J9Z2E2</accession>
<dbReference type="InterPro" id="IPR052613">
    <property type="entry name" value="LicD_transferase"/>
</dbReference>